<keyword evidence="4 8" id="KW-0812">Transmembrane</keyword>
<feature type="transmembrane region" description="Helical" evidence="8">
    <location>
        <begin position="186"/>
        <end position="211"/>
    </location>
</feature>
<gene>
    <name evidence="9" type="ORF">CVIRNUC_006943</name>
</gene>
<evidence type="ECO:0000256" key="6">
    <source>
        <dbReference type="ARBA" id="ARBA00023136"/>
    </source>
</evidence>
<feature type="transmembrane region" description="Helical" evidence="8">
    <location>
        <begin position="358"/>
        <end position="377"/>
    </location>
</feature>
<keyword evidence="5 8" id="KW-1133">Transmembrane helix</keyword>
<dbReference type="EMBL" id="CAUYUE010000009">
    <property type="protein sequence ID" value="CAK0783744.1"/>
    <property type="molecule type" value="Genomic_DNA"/>
</dbReference>
<dbReference type="PANTHER" id="PTHR10332:SF10">
    <property type="entry name" value="EQUILIBRATIVE NUCLEOSIDE TRANSPORTER 4"/>
    <property type="match status" value="1"/>
</dbReference>
<evidence type="ECO:0000256" key="3">
    <source>
        <dbReference type="ARBA" id="ARBA00022448"/>
    </source>
</evidence>
<feature type="transmembrane region" description="Helical" evidence="8">
    <location>
        <begin position="85"/>
        <end position="106"/>
    </location>
</feature>
<feature type="transmembrane region" description="Helical" evidence="8">
    <location>
        <begin position="428"/>
        <end position="447"/>
    </location>
</feature>
<keyword evidence="10" id="KW-1185">Reference proteome</keyword>
<comment type="similarity">
    <text evidence="2">Belongs to the SLC29A/ENT transporter (TC 2.A.57) family.</text>
</comment>
<feature type="transmembrane region" description="Helical" evidence="8">
    <location>
        <begin position="49"/>
        <end position="73"/>
    </location>
</feature>
<evidence type="ECO:0000256" key="8">
    <source>
        <dbReference type="SAM" id="Phobius"/>
    </source>
</evidence>
<evidence type="ECO:0000256" key="1">
    <source>
        <dbReference type="ARBA" id="ARBA00004141"/>
    </source>
</evidence>
<feature type="region of interest" description="Disordered" evidence="7">
    <location>
        <begin position="243"/>
        <end position="263"/>
    </location>
</feature>
<evidence type="ECO:0000256" key="5">
    <source>
        <dbReference type="ARBA" id="ARBA00022989"/>
    </source>
</evidence>
<proteinExistence type="inferred from homology"/>
<evidence type="ECO:0000256" key="7">
    <source>
        <dbReference type="SAM" id="MobiDB-lite"/>
    </source>
</evidence>
<feature type="transmembrane region" description="Helical" evidence="8">
    <location>
        <begin position="112"/>
        <end position="140"/>
    </location>
</feature>
<accession>A0AAV1I9K1</accession>
<sequence length="493" mass="52735">MNETRDRSSSVYWILCLLGVATLLPWNVFITESEFFDIRVHVPPTYGSIADSFETAIVLVFQFINFFALLALIPLQRYIPLHHQVITPLALTFLVLVLAAAIALWTSASGGLVIWTMLSSVGLMGATTALLQGGLFGLAGLCPPIYVQATSVGQAVAGFAVSVLSFITTWAALVPEPGQERSPADVAVTAFAYFTLSAAVIVASVAGYFLLQYLPFWLHHTSSHSGRVKKDSEVIQEEGRAVVDGRPADDGQGPSEEGTTVDDVPLLRVANRPSPASGLKAASSGSLAVALPDGRRRAVPVKELLWRMRWHSVSLGLCFAVTIAVFPSITASICSVHNPAKRPPCLPQTRYGRLAGDLFTPLLFLLFNLGDLLGRLLSGIGPYVHKSPRPSMLMGYALSRIVLAAALIFCHVVTPHAWRAPEVFGSDIIPIILIVVLGISNGHLGSLASMHMPSLLPSTFRDQSGPVIAFAITAGLTLGSILALLLMAAMQMH</sequence>
<feature type="transmembrane region" description="Helical" evidence="8">
    <location>
        <begin position="12"/>
        <end position="29"/>
    </location>
</feature>
<protein>
    <submittedName>
        <fullName evidence="9">Uncharacterized protein</fullName>
    </submittedName>
</protein>
<comment type="caution">
    <text evidence="9">The sequence shown here is derived from an EMBL/GenBank/DDBJ whole genome shotgun (WGS) entry which is preliminary data.</text>
</comment>
<feature type="transmembrane region" description="Helical" evidence="8">
    <location>
        <begin position="152"/>
        <end position="174"/>
    </location>
</feature>
<dbReference type="GO" id="GO:0005337">
    <property type="term" value="F:nucleoside transmembrane transporter activity"/>
    <property type="evidence" value="ECO:0007669"/>
    <property type="project" value="InterPro"/>
</dbReference>
<evidence type="ECO:0000256" key="4">
    <source>
        <dbReference type="ARBA" id="ARBA00022692"/>
    </source>
</evidence>
<evidence type="ECO:0000256" key="2">
    <source>
        <dbReference type="ARBA" id="ARBA00007965"/>
    </source>
</evidence>
<feature type="transmembrane region" description="Helical" evidence="8">
    <location>
        <begin position="467"/>
        <end position="490"/>
    </location>
</feature>
<name>A0AAV1I9K1_9CHLO</name>
<keyword evidence="3" id="KW-0813">Transport</keyword>
<dbReference type="AlphaFoldDB" id="A0AAV1I9K1"/>
<dbReference type="InterPro" id="IPR002259">
    <property type="entry name" value="Eqnu_transpt"/>
</dbReference>
<organism evidence="9 10">
    <name type="scientific">Coccomyxa viridis</name>
    <dbReference type="NCBI Taxonomy" id="1274662"/>
    <lineage>
        <taxon>Eukaryota</taxon>
        <taxon>Viridiplantae</taxon>
        <taxon>Chlorophyta</taxon>
        <taxon>core chlorophytes</taxon>
        <taxon>Trebouxiophyceae</taxon>
        <taxon>Trebouxiophyceae incertae sedis</taxon>
        <taxon>Coccomyxaceae</taxon>
        <taxon>Coccomyxa</taxon>
    </lineage>
</organism>
<dbReference type="Pfam" id="PF01733">
    <property type="entry name" value="Nucleoside_tran"/>
    <property type="match status" value="1"/>
</dbReference>
<dbReference type="PANTHER" id="PTHR10332">
    <property type="entry name" value="EQUILIBRATIVE NUCLEOSIDE TRANSPORTER"/>
    <property type="match status" value="1"/>
</dbReference>
<feature type="transmembrane region" description="Helical" evidence="8">
    <location>
        <begin position="397"/>
        <end position="416"/>
    </location>
</feature>
<feature type="transmembrane region" description="Helical" evidence="8">
    <location>
        <begin position="315"/>
        <end position="338"/>
    </location>
</feature>
<dbReference type="PIRSF" id="PIRSF016379">
    <property type="entry name" value="ENT"/>
    <property type="match status" value="1"/>
</dbReference>
<comment type="subcellular location">
    <subcellularLocation>
        <location evidence="1">Membrane</location>
        <topology evidence="1">Multi-pass membrane protein</topology>
    </subcellularLocation>
</comment>
<dbReference type="Proteomes" id="UP001314263">
    <property type="component" value="Unassembled WGS sequence"/>
</dbReference>
<evidence type="ECO:0000313" key="10">
    <source>
        <dbReference type="Proteomes" id="UP001314263"/>
    </source>
</evidence>
<dbReference type="GO" id="GO:0005886">
    <property type="term" value="C:plasma membrane"/>
    <property type="evidence" value="ECO:0007669"/>
    <property type="project" value="TreeGrafter"/>
</dbReference>
<evidence type="ECO:0000313" key="9">
    <source>
        <dbReference type="EMBL" id="CAK0783744.1"/>
    </source>
</evidence>
<reference evidence="9 10" key="1">
    <citation type="submission" date="2023-10" db="EMBL/GenBank/DDBJ databases">
        <authorList>
            <person name="Maclean D."/>
            <person name="Macfadyen A."/>
        </authorList>
    </citation>
    <scope>NUCLEOTIDE SEQUENCE [LARGE SCALE GENOMIC DNA]</scope>
</reference>
<keyword evidence="6 8" id="KW-0472">Membrane</keyword>